<dbReference type="InterPro" id="IPR029063">
    <property type="entry name" value="SAM-dependent_MTases_sf"/>
</dbReference>
<dbReference type="GO" id="GO:0008168">
    <property type="term" value="F:methyltransferase activity"/>
    <property type="evidence" value="ECO:0007669"/>
    <property type="project" value="UniProtKB-KW"/>
</dbReference>
<dbReference type="EMBL" id="DMND01000238">
    <property type="protein sequence ID" value="HAN29486.1"/>
    <property type="molecule type" value="Genomic_DNA"/>
</dbReference>
<sequence>MAYVEITILVLILCLLILTYRKIRMIHISTFELRDKTEDIDKHAKSLYGQIQAYIDLKELLSLAQPLPRLRGWAASPDFLVEIAKHVLKEKPRCIVECSSGASTVVLARCAQLSNTGHVFSLEHDVRFAEITRNNLKDCGLCDWATVVVAPLERTKESLASEWYSSSGYKDLQDIDLLVIDGPPATPNELARYPAIPNLINRLNNNAAIYLDDTDRRGEQEIISRWLSDHRLTLQREINLEKGGVELRFHNQDI</sequence>
<dbReference type="AlphaFoldDB" id="A0A3C1KTG0"/>
<dbReference type="GO" id="GO:0032259">
    <property type="term" value="P:methylation"/>
    <property type="evidence" value="ECO:0007669"/>
    <property type="project" value="UniProtKB-KW"/>
</dbReference>
<keyword evidence="1" id="KW-0489">Methyltransferase</keyword>
<evidence type="ECO:0000313" key="2">
    <source>
        <dbReference type="Proteomes" id="UP000259273"/>
    </source>
</evidence>
<dbReference type="SUPFAM" id="SSF53335">
    <property type="entry name" value="S-adenosyl-L-methionine-dependent methyltransferases"/>
    <property type="match status" value="1"/>
</dbReference>
<organism evidence="1 2">
    <name type="scientific">Haliea salexigens</name>
    <dbReference type="NCBI Taxonomy" id="287487"/>
    <lineage>
        <taxon>Bacteria</taxon>
        <taxon>Pseudomonadati</taxon>
        <taxon>Pseudomonadota</taxon>
        <taxon>Gammaproteobacteria</taxon>
        <taxon>Cellvibrionales</taxon>
        <taxon>Halieaceae</taxon>
        <taxon>Haliea</taxon>
    </lineage>
</organism>
<dbReference type="Pfam" id="PF13578">
    <property type="entry name" value="Methyltransf_24"/>
    <property type="match status" value="1"/>
</dbReference>
<reference evidence="1 2" key="1">
    <citation type="journal article" date="2018" name="Nat. Biotechnol.">
        <title>A standardized bacterial taxonomy based on genome phylogeny substantially revises the tree of life.</title>
        <authorList>
            <person name="Parks D.H."/>
            <person name="Chuvochina M."/>
            <person name="Waite D.W."/>
            <person name="Rinke C."/>
            <person name="Skarshewski A."/>
            <person name="Chaumeil P.A."/>
            <person name="Hugenholtz P."/>
        </authorList>
    </citation>
    <scope>NUCLEOTIDE SEQUENCE [LARGE SCALE GENOMIC DNA]</scope>
    <source>
        <strain evidence="1">UBA9158</strain>
    </source>
</reference>
<dbReference type="Gene3D" id="3.40.50.150">
    <property type="entry name" value="Vaccinia Virus protein VP39"/>
    <property type="match status" value="1"/>
</dbReference>
<proteinExistence type="predicted"/>
<accession>A0A3C1KTG0</accession>
<keyword evidence="1" id="KW-0808">Transferase</keyword>
<evidence type="ECO:0000313" key="1">
    <source>
        <dbReference type="EMBL" id="HAN29486.1"/>
    </source>
</evidence>
<dbReference type="Proteomes" id="UP000259273">
    <property type="component" value="Unassembled WGS sequence"/>
</dbReference>
<protein>
    <submittedName>
        <fullName evidence="1">Class I SAM-dependent methyltransferase</fullName>
    </submittedName>
</protein>
<gene>
    <name evidence="1" type="ORF">DCP75_17530</name>
</gene>
<comment type="caution">
    <text evidence="1">The sequence shown here is derived from an EMBL/GenBank/DDBJ whole genome shotgun (WGS) entry which is preliminary data.</text>
</comment>
<name>A0A3C1KTG0_9GAMM</name>